<gene>
    <name evidence="1" type="ORF">PECUL_23A015865</name>
</gene>
<name>A0AAD1SVN4_PELCU</name>
<evidence type="ECO:0000313" key="1">
    <source>
        <dbReference type="EMBL" id="CAH2310460.1"/>
    </source>
</evidence>
<feature type="non-terminal residue" evidence="1">
    <location>
        <position position="117"/>
    </location>
</feature>
<reference evidence="1" key="1">
    <citation type="submission" date="2022-03" db="EMBL/GenBank/DDBJ databases">
        <authorList>
            <person name="Alioto T."/>
            <person name="Alioto T."/>
            <person name="Gomez Garrido J."/>
        </authorList>
    </citation>
    <scope>NUCLEOTIDE SEQUENCE</scope>
</reference>
<protein>
    <submittedName>
        <fullName evidence="1">Uncharacterized protein</fullName>
    </submittedName>
</protein>
<dbReference type="AlphaFoldDB" id="A0AAD1SVN4"/>
<sequence length="117" mass="13337">MAESSKFDRHKCKPKSMFLPPSINASVETFIKLCQMDMDKINWKKKGKPNLSRHEHATLMGLRKDVTISIRPADKGGALVVMNTSEYVAEMNRQLTNGSHYRILGYDPTGELKERIK</sequence>
<evidence type="ECO:0000313" key="2">
    <source>
        <dbReference type="Proteomes" id="UP001295444"/>
    </source>
</evidence>
<organism evidence="1 2">
    <name type="scientific">Pelobates cultripes</name>
    <name type="common">Western spadefoot toad</name>
    <dbReference type="NCBI Taxonomy" id="61616"/>
    <lineage>
        <taxon>Eukaryota</taxon>
        <taxon>Metazoa</taxon>
        <taxon>Chordata</taxon>
        <taxon>Craniata</taxon>
        <taxon>Vertebrata</taxon>
        <taxon>Euteleostomi</taxon>
        <taxon>Amphibia</taxon>
        <taxon>Batrachia</taxon>
        <taxon>Anura</taxon>
        <taxon>Pelobatoidea</taxon>
        <taxon>Pelobatidae</taxon>
        <taxon>Pelobates</taxon>
    </lineage>
</organism>
<dbReference type="Proteomes" id="UP001295444">
    <property type="component" value="Chromosome 08"/>
</dbReference>
<dbReference type="EMBL" id="OW240919">
    <property type="protein sequence ID" value="CAH2310460.1"/>
    <property type="molecule type" value="Genomic_DNA"/>
</dbReference>
<accession>A0AAD1SVN4</accession>
<keyword evidence="2" id="KW-1185">Reference proteome</keyword>
<proteinExistence type="predicted"/>